<dbReference type="InterPro" id="IPR014729">
    <property type="entry name" value="Rossmann-like_a/b/a_fold"/>
</dbReference>
<name>A0A7J8DC83_MOLMO</name>
<evidence type="ECO:0000256" key="2">
    <source>
        <dbReference type="ARBA" id="ARBA00013164"/>
    </source>
</evidence>
<dbReference type="EMBL" id="JACASF010000018">
    <property type="protein sequence ID" value="KAF6420552.1"/>
    <property type="molecule type" value="Genomic_DNA"/>
</dbReference>
<keyword evidence="10" id="KW-1185">Reference proteome</keyword>
<keyword evidence="6" id="KW-0648">Protein biosynthesis</keyword>
<evidence type="ECO:0000313" key="9">
    <source>
        <dbReference type="EMBL" id="KAF6420552.1"/>
    </source>
</evidence>
<dbReference type="GO" id="GO:0004823">
    <property type="term" value="F:leucine-tRNA ligase activity"/>
    <property type="evidence" value="ECO:0007669"/>
    <property type="project" value="UniProtKB-EC"/>
</dbReference>
<dbReference type="GO" id="GO:0032543">
    <property type="term" value="P:mitochondrial translation"/>
    <property type="evidence" value="ECO:0007669"/>
    <property type="project" value="TreeGrafter"/>
</dbReference>
<keyword evidence="5" id="KW-0067">ATP-binding</keyword>
<evidence type="ECO:0000256" key="4">
    <source>
        <dbReference type="ARBA" id="ARBA00022741"/>
    </source>
</evidence>
<dbReference type="InterPro" id="IPR002300">
    <property type="entry name" value="aa-tRNA-synth_Ia"/>
</dbReference>
<keyword evidence="3" id="KW-0436">Ligase</keyword>
<evidence type="ECO:0000256" key="6">
    <source>
        <dbReference type="ARBA" id="ARBA00022917"/>
    </source>
</evidence>
<keyword evidence="7 9" id="KW-0030">Aminoacyl-tRNA synthetase</keyword>
<dbReference type="GO" id="GO:0006429">
    <property type="term" value="P:leucyl-tRNA aminoacylation"/>
    <property type="evidence" value="ECO:0007669"/>
    <property type="project" value="InterPro"/>
</dbReference>
<dbReference type="InterPro" id="IPR002302">
    <property type="entry name" value="Leu-tRNA-ligase"/>
</dbReference>
<comment type="caution">
    <text evidence="9">The sequence shown here is derived from an EMBL/GenBank/DDBJ whole genome shotgun (WGS) entry which is preliminary data.</text>
</comment>
<dbReference type="Pfam" id="PF00133">
    <property type="entry name" value="tRNA-synt_1"/>
    <property type="match status" value="1"/>
</dbReference>
<dbReference type="PANTHER" id="PTHR43740:SF2">
    <property type="entry name" value="LEUCINE--TRNA LIGASE, MITOCHONDRIAL"/>
    <property type="match status" value="1"/>
</dbReference>
<gene>
    <name evidence="9" type="ORF">HJG59_007567</name>
</gene>
<dbReference type="Gene3D" id="3.40.50.620">
    <property type="entry name" value="HUPs"/>
    <property type="match status" value="1"/>
</dbReference>
<feature type="domain" description="Aminoacyl-tRNA synthetase class Ia" evidence="8">
    <location>
        <begin position="70"/>
        <end position="148"/>
    </location>
</feature>
<accession>A0A7J8DC83</accession>
<protein>
    <recommendedName>
        <fullName evidence="2">leucine--tRNA ligase</fullName>
        <ecNumber evidence="2">6.1.1.4</ecNumber>
    </recommendedName>
</protein>
<dbReference type="EC" id="6.1.1.4" evidence="2"/>
<organism evidence="9 10">
    <name type="scientific">Molossus molossus</name>
    <name type="common">Pallas' mastiff bat</name>
    <name type="synonym">Vespertilio molossus</name>
    <dbReference type="NCBI Taxonomy" id="27622"/>
    <lineage>
        <taxon>Eukaryota</taxon>
        <taxon>Metazoa</taxon>
        <taxon>Chordata</taxon>
        <taxon>Craniata</taxon>
        <taxon>Vertebrata</taxon>
        <taxon>Euteleostomi</taxon>
        <taxon>Mammalia</taxon>
        <taxon>Eutheria</taxon>
        <taxon>Laurasiatheria</taxon>
        <taxon>Chiroptera</taxon>
        <taxon>Yangochiroptera</taxon>
        <taxon>Molossidae</taxon>
        <taxon>Molossus</taxon>
    </lineage>
</organism>
<evidence type="ECO:0000259" key="8">
    <source>
        <dbReference type="Pfam" id="PF00133"/>
    </source>
</evidence>
<keyword evidence="4" id="KW-0547">Nucleotide-binding</keyword>
<evidence type="ECO:0000256" key="7">
    <source>
        <dbReference type="ARBA" id="ARBA00023146"/>
    </source>
</evidence>
<evidence type="ECO:0000256" key="1">
    <source>
        <dbReference type="ARBA" id="ARBA00005594"/>
    </source>
</evidence>
<evidence type="ECO:0000256" key="3">
    <source>
        <dbReference type="ARBA" id="ARBA00022598"/>
    </source>
</evidence>
<dbReference type="AlphaFoldDB" id="A0A7J8DC83"/>
<dbReference type="PANTHER" id="PTHR43740">
    <property type="entry name" value="LEUCYL-TRNA SYNTHETASE"/>
    <property type="match status" value="1"/>
</dbReference>
<proteinExistence type="inferred from homology"/>
<evidence type="ECO:0000256" key="5">
    <source>
        <dbReference type="ARBA" id="ARBA00022840"/>
    </source>
</evidence>
<dbReference type="SUPFAM" id="SSF52374">
    <property type="entry name" value="Nucleotidylyl transferase"/>
    <property type="match status" value="1"/>
</dbReference>
<sequence>MAPAGQRLGFYVSLLKRQLNGGPDVISCGRRVIPRCTRGIYSATGQWTQEYTLQTRKDVEKWWHPRIKEQASKISEADKSKPKFYVLSMFPYPSGKLHMGHVRVYTISDTIARFQKMRGMQVINPMGWDAFGLPAENAAIERNLHPESWTQSNIKYMRKQLDRLGLCFSWDRILEDPRETGGRPKDSAGETDLQTRTVRKMQQLWRASLARMAETLASVQVDGYELQLGPISLICRLMLGFLFPTVYFRKLSVL</sequence>
<reference evidence="9 10" key="1">
    <citation type="journal article" date="2020" name="Nature">
        <title>Six reference-quality genomes reveal evolution of bat adaptations.</title>
        <authorList>
            <person name="Jebb D."/>
            <person name="Huang Z."/>
            <person name="Pippel M."/>
            <person name="Hughes G.M."/>
            <person name="Lavrichenko K."/>
            <person name="Devanna P."/>
            <person name="Winkler S."/>
            <person name="Jermiin L.S."/>
            <person name="Skirmuntt E.C."/>
            <person name="Katzourakis A."/>
            <person name="Burkitt-Gray L."/>
            <person name="Ray D.A."/>
            <person name="Sullivan K.A.M."/>
            <person name="Roscito J.G."/>
            <person name="Kirilenko B.M."/>
            <person name="Davalos L.M."/>
            <person name="Corthals A.P."/>
            <person name="Power M.L."/>
            <person name="Jones G."/>
            <person name="Ransome R.D."/>
            <person name="Dechmann D.K.N."/>
            <person name="Locatelli A.G."/>
            <person name="Puechmaille S.J."/>
            <person name="Fedrigo O."/>
            <person name="Jarvis E.D."/>
            <person name="Hiller M."/>
            <person name="Vernes S.C."/>
            <person name="Myers E.W."/>
            <person name="Teeling E.C."/>
        </authorList>
    </citation>
    <scope>NUCLEOTIDE SEQUENCE [LARGE SCALE GENOMIC DNA]</scope>
    <source>
        <strain evidence="9">MMolMol1</strain>
        <tissue evidence="9">Muscle</tissue>
    </source>
</reference>
<dbReference type="GO" id="GO:0005524">
    <property type="term" value="F:ATP binding"/>
    <property type="evidence" value="ECO:0007669"/>
    <property type="project" value="UniProtKB-KW"/>
</dbReference>
<dbReference type="GO" id="GO:0005739">
    <property type="term" value="C:mitochondrion"/>
    <property type="evidence" value="ECO:0007669"/>
    <property type="project" value="TreeGrafter"/>
</dbReference>
<dbReference type="PROSITE" id="PS00178">
    <property type="entry name" value="AA_TRNA_LIGASE_I"/>
    <property type="match status" value="1"/>
</dbReference>
<evidence type="ECO:0000313" key="10">
    <source>
        <dbReference type="Proteomes" id="UP000550707"/>
    </source>
</evidence>
<dbReference type="InterPro" id="IPR001412">
    <property type="entry name" value="aa-tRNA-synth_I_CS"/>
</dbReference>
<dbReference type="FunFam" id="1.10.730.10:FF:000023">
    <property type="entry name" value="probable leucine--tRNA ligase, mitochondrial"/>
    <property type="match status" value="1"/>
</dbReference>
<comment type="similarity">
    <text evidence="1">Belongs to the class-I aminoacyl-tRNA synthetase family.</text>
</comment>
<dbReference type="Proteomes" id="UP000550707">
    <property type="component" value="Unassembled WGS sequence"/>
</dbReference>